<protein>
    <submittedName>
        <fullName evidence="2">Uncharacterized protein</fullName>
    </submittedName>
</protein>
<dbReference type="AlphaFoldDB" id="A0A1M5JEI1"/>
<name>A0A1M5JEI1_9FIRM</name>
<keyword evidence="1" id="KW-0472">Membrane</keyword>
<keyword evidence="1" id="KW-1133">Transmembrane helix</keyword>
<evidence type="ECO:0000313" key="2">
    <source>
        <dbReference type="EMBL" id="SHG38921.1"/>
    </source>
</evidence>
<gene>
    <name evidence="2" type="ORF">SAMN04488530_101105</name>
</gene>
<dbReference type="Proteomes" id="UP000243255">
    <property type="component" value="Unassembled WGS sequence"/>
</dbReference>
<dbReference type="PROSITE" id="PS51257">
    <property type="entry name" value="PROKAR_LIPOPROTEIN"/>
    <property type="match status" value="1"/>
</dbReference>
<accession>A0A1M5JEI1</accession>
<keyword evidence="3" id="KW-1185">Reference proteome</keyword>
<organism evidence="2 3">
    <name type="scientific">Asaccharospora irregularis DSM 2635</name>
    <dbReference type="NCBI Taxonomy" id="1121321"/>
    <lineage>
        <taxon>Bacteria</taxon>
        <taxon>Bacillati</taxon>
        <taxon>Bacillota</taxon>
        <taxon>Clostridia</taxon>
        <taxon>Peptostreptococcales</taxon>
        <taxon>Peptostreptococcaceae</taxon>
        <taxon>Asaccharospora</taxon>
    </lineage>
</organism>
<dbReference type="EMBL" id="FQWX01000001">
    <property type="protein sequence ID" value="SHG38921.1"/>
    <property type="molecule type" value="Genomic_DNA"/>
</dbReference>
<keyword evidence="1" id="KW-0812">Transmembrane</keyword>
<evidence type="ECO:0000256" key="1">
    <source>
        <dbReference type="SAM" id="Phobius"/>
    </source>
</evidence>
<reference evidence="3" key="1">
    <citation type="submission" date="2016-11" db="EMBL/GenBank/DDBJ databases">
        <authorList>
            <person name="Varghese N."/>
            <person name="Submissions S."/>
        </authorList>
    </citation>
    <scope>NUCLEOTIDE SEQUENCE [LARGE SCALE GENOMIC DNA]</scope>
    <source>
        <strain evidence="3">DSM 2635</strain>
    </source>
</reference>
<sequence>MKLNLDNIIFILLYLAFFLSAVGCLVCFLKNKFSHKIEFFKKIFLNLFRYSEIRHPKQYFSYLKYDIWRYCSLF</sequence>
<proteinExistence type="predicted"/>
<evidence type="ECO:0000313" key="3">
    <source>
        <dbReference type="Proteomes" id="UP000243255"/>
    </source>
</evidence>
<feature type="transmembrane region" description="Helical" evidence="1">
    <location>
        <begin position="6"/>
        <end position="29"/>
    </location>
</feature>